<dbReference type="RefSeq" id="WP_074101407.1">
    <property type="nucleotide sequence ID" value="NZ_LVWI01000037.1"/>
</dbReference>
<evidence type="ECO:0000259" key="8">
    <source>
        <dbReference type="Pfam" id="PF05504"/>
    </source>
</evidence>
<accession>A0ABX3ENZ0</accession>
<comment type="caution">
    <text evidence="10">The sequence shown here is derived from an EMBL/GenBank/DDBJ whole genome shotgun (WGS) entry which is preliminary data.</text>
</comment>
<dbReference type="InterPro" id="IPR008844">
    <property type="entry name" value="Spore_GerAC-like"/>
</dbReference>
<dbReference type="Pfam" id="PF05504">
    <property type="entry name" value="Spore_GerAC"/>
    <property type="match status" value="1"/>
</dbReference>
<protein>
    <recommendedName>
        <fullName evidence="12">Ger(X)C family spore germination protein</fullName>
    </recommendedName>
</protein>
<dbReference type="Gene3D" id="3.30.300.210">
    <property type="entry name" value="Nutrient germinant receptor protein C, domain 3"/>
    <property type="match status" value="1"/>
</dbReference>
<evidence type="ECO:0000259" key="9">
    <source>
        <dbReference type="Pfam" id="PF25198"/>
    </source>
</evidence>
<dbReference type="InterPro" id="IPR046953">
    <property type="entry name" value="Spore_GerAC-like_C"/>
</dbReference>
<name>A0ABX3ENZ0_9BACL</name>
<keyword evidence="5" id="KW-0472">Membrane</keyword>
<dbReference type="InterPro" id="IPR038501">
    <property type="entry name" value="Spore_GerAC_C_sf"/>
</dbReference>
<keyword evidence="11" id="KW-1185">Reference proteome</keyword>
<evidence type="ECO:0000313" key="11">
    <source>
        <dbReference type="Proteomes" id="UP000186058"/>
    </source>
</evidence>
<evidence type="ECO:0000256" key="6">
    <source>
        <dbReference type="ARBA" id="ARBA00023139"/>
    </source>
</evidence>
<dbReference type="PANTHER" id="PTHR35789">
    <property type="entry name" value="SPORE GERMINATION PROTEIN B3"/>
    <property type="match status" value="1"/>
</dbReference>
<evidence type="ECO:0000256" key="1">
    <source>
        <dbReference type="ARBA" id="ARBA00004635"/>
    </source>
</evidence>
<feature type="domain" description="Spore germination protein N-terminal" evidence="9">
    <location>
        <begin position="25"/>
        <end position="197"/>
    </location>
</feature>
<dbReference type="NCBIfam" id="TIGR02887">
    <property type="entry name" value="spore_ger_x_C"/>
    <property type="match status" value="1"/>
</dbReference>
<evidence type="ECO:0000256" key="2">
    <source>
        <dbReference type="ARBA" id="ARBA00007886"/>
    </source>
</evidence>
<dbReference type="Proteomes" id="UP000186058">
    <property type="component" value="Unassembled WGS sequence"/>
</dbReference>
<evidence type="ECO:0000313" key="10">
    <source>
        <dbReference type="EMBL" id="OKP86907.1"/>
    </source>
</evidence>
<feature type="domain" description="Spore germination GerAC-like C-terminal" evidence="8">
    <location>
        <begin position="213"/>
        <end position="380"/>
    </location>
</feature>
<evidence type="ECO:0000256" key="3">
    <source>
        <dbReference type="ARBA" id="ARBA00022544"/>
    </source>
</evidence>
<reference evidence="10 11" key="1">
    <citation type="submission" date="2016-03" db="EMBL/GenBank/DDBJ databases">
        <authorList>
            <person name="Sant'Anna F.H."/>
            <person name="Ambrosini A."/>
            <person name="Souza R."/>
            <person name="Bach E."/>
            <person name="Fernandes G."/>
            <person name="Balsanelli E."/>
            <person name="Baura V.A."/>
            <person name="Souza E.M."/>
            <person name="Passaglia L."/>
        </authorList>
    </citation>
    <scope>NUCLEOTIDE SEQUENCE [LARGE SCALE GENOMIC DNA]</scope>
    <source>
        <strain evidence="10 11">P26E</strain>
    </source>
</reference>
<evidence type="ECO:0000256" key="4">
    <source>
        <dbReference type="ARBA" id="ARBA00022729"/>
    </source>
</evidence>
<keyword evidence="7" id="KW-0449">Lipoprotein</keyword>
<keyword evidence="4" id="KW-0732">Signal</keyword>
<dbReference type="PANTHER" id="PTHR35789:SF1">
    <property type="entry name" value="SPORE GERMINATION PROTEIN B3"/>
    <property type="match status" value="1"/>
</dbReference>
<evidence type="ECO:0008006" key="12">
    <source>
        <dbReference type="Google" id="ProtNLM"/>
    </source>
</evidence>
<comment type="similarity">
    <text evidence="2">Belongs to the GerABKC lipoprotein family.</text>
</comment>
<evidence type="ECO:0000256" key="5">
    <source>
        <dbReference type="ARBA" id="ARBA00023136"/>
    </source>
</evidence>
<proteinExistence type="inferred from homology"/>
<dbReference type="InterPro" id="IPR057336">
    <property type="entry name" value="GerAC_N"/>
</dbReference>
<dbReference type="Pfam" id="PF25198">
    <property type="entry name" value="Spore_GerAC_N"/>
    <property type="match status" value="1"/>
</dbReference>
<sequence>MTRILRTFRFLVIFVILGLTTGCWDRNEMDDLALVMASGIDLTDDGQLEITLQIALPTGIPSAVQSGGRGKKSVIVISANGKNSSEVTGKLQQQLSRTIYFGHRGVIIFGEHFARHGINKVVDTFTRFPESRSNSYVLTTYGGTAKEILNTPYQLELIPGIGINKIQSSKLSFPVKMDEFLNALASQDRSPVTAAIRVIHKGTDKETFTIDRAAVYHRNQLSGYLSSDEVKLLRWWTGKTHHLRFSVQMEPENEQYGGTVGVELLHSSMKMHSVIKNDLPKVKVSLHASVRAVDNDTELDLSKVNHMKRVETLLSNQIQSEAESMITHVQKVLKSDILGIGENIHIEHPYAWGKMGDKWLDIFPEVPVTVDAHIKIERTGKTHSPAHKEKRD</sequence>
<keyword evidence="3" id="KW-0309">Germination</keyword>
<organism evidence="10 11">
    <name type="scientific">Paenibacillus helianthi</name>
    <dbReference type="NCBI Taxonomy" id="1349432"/>
    <lineage>
        <taxon>Bacteria</taxon>
        <taxon>Bacillati</taxon>
        <taxon>Bacillota</taxon>
        <taxon>Bacilli</taxon>
        <taxon>Bacillales</taxon>
        <taxon>Paenibacillaceae</taxon>
        <taxon>Paenibacillus</taxon>
    </lineage>
</organism>
<keyword evidence="6" id="KW-0564">Palmitate</keyword>
<comment type="subcellular location">
    <subcellularLocation>
        <location evidence="1">Membrane</location>
        <topology evidence="1">Lipid-anchor</topology>
    </subcellularLocation>
</comment>
<evidence type="ECO:0000256" key="7">
    <source>
        <dbReference type="ARBA" id="ARBA00023288"/>
    </source>
</evidence>
<dbReference type="EMBL" id="LVWI01000037">
    <property type="protein sequence ID" value="OKP86907.1"/>
    <property type="molecule type" value="Genomic_DNA"/>
</dbReference>
<dbReference type="Gene3D" id="6.20.190.10">
    <property type="entry name" value="Nutrient germinant receptor protein C, domain 1"/>
    <property type="match status" value="1"/>
</dbReference>
<gene>
    <name evidence="10" type="ORF">A3844_13010</name>
</gene>
<dbReference type="PROSITE" id="PS51257">
    <property type="entry name" value="PROKAR_LIPOPROTEIN"/>
    <property type="match status" value="1"/>
</dbReference>